<gene>
    <name evidence="20" type="ORF">CJN711_LOCUS35075</name>
    <name evidence="21" type="ORF">SMN809_LOCUS18268</name>
</gene>
<keyword evidence="6" id="KW-0053">Apoptosis</keyword>
<evidence type="ECO:0000256" key="18">
    <source>
        <dbReference type="SAM" id="Phobius"/>
    </source>
</evidence>
<dbReference type="PRINTS" id="PR00724">
    <property type="entry name" value="CRBOXYPTASEC"/>
</dbReference>
<dbReference type="Proteomes" id="UP000663855">
    <property type="component" value="Unassembled WGS sequence"/>
</dbReference>
<evidence type="ECO:0000313" key="21">
    <source>
        <dbReference type="EMBL" id="CAF4120672.1"/>
    </source>
</evidence>
<evidence type="ECO:0000256" key="7">
    <source>
        <dbReference type="ARBA" id="ARBA00022729"/>
    </source>
</evidence>
<comment type="function">
    <text evidence="13">Protease with a carboxypeptidase B-like function involved in the C-terminal processing of the lysine and arginine residues from protein precursors. Promotes cell fusion and is involved in the programmed cell death.</text>
</comment>
<proteinExistence type="inferred from homology"/>
<dbReference type="PANTHER" id="PTHR11802:SF190">
    <property type="entry name" value="PHEROMONE-PROCESSING CARBOXYPEPTIDASE KEX1"/>
    <property type="match status" value="1"/>
</dbReference>
<evidence type="ECO:0000256" key="10">
    <source>
        <dbReference type="ARBA" id="ARBA00023034"/>
    </source>
</evidence>
<evidence type="ECO:0000256" key="9">
    <source>
        <dbReference type="ARBA" id="ARBA00022989"/>
    </source>
</evidence>
<feature type="transmembrane region" description="Helical" evidence="18">
    <location>
        <begin position="476"/>
        <end position="497"/>
    </location>
</feature>
<evidence type="ECO:0000256" key="3">
    <source>
        <dbReference type="ARBA" id="ARBA00009431"/>
    </source>
</evidence>
<organism evidence="20 22">
    <name type="scientific">Rotaria magnacalcarata</name>
    <dbReference type="NCBI Taxonomy" id="392030"/>
    <lineage>
        <taxon>Eukaryota</taxon>
        <taxon>Metazoa</taxon>
        <taxon>Spiralia</taxon>
        <taxon>Gnathifera</taxon>
        <taxon>Rotifera</taxon>
        <taxon>Eurotatoria</taxon>
        <taxon>Bdelloidea</taxon>
        <taxon>Philodinida</taxon>
        <taxon>Philodinidae</taxon>
        <taxon>Rotaria</taxon>
    </lineage>
</organism>
<comment type="subcellular location">
    <subcellularLocation>
        <location evidence="2">Golgi apparatus</location>
        <location evidence="2">trans-Golgi network membrane</location>
        <topology evidence="2">Single-pass type I membrane protein</topology>
    </subcellularLocation>
</comment>
<evidence type="ECO:0000256" key="16">
    <source>
        <dbReference type="ARBA" id="ARBA00040628"/>
    </source>
</evidence>
<protein>
    <recommendedName>
        <fullName evidence="16">Pheromone-processing carboxypeptidase KEX1</fullName>
        <ecNumber evidence="14">3.4.16.6</ecNumber>
    </recommendedName>
    <alternativeName>
        <fullName evidence="17">Carboxypeptidase D</fullName>
    </alternativeName>
    <alternativeName>
        <fullName evidence="15">Pheromone-processing carboxypeptidase kex1</fullName>
    </alternativeName>
</protein>
<dbReference type="SUPFAM" id="SSF53474">
    <property type="entry name" value="alpha/beta-Hydrolases"/>
    <property type="match status" value="1"/>
</dbReference>
<dbReference type="GO" id="GO:0005802">
    <property type="term" value="C:trans-Golgi network"/>
    <property type="evidence" value="ECO:0007669"/>
    <property type="project" value="TreeGrafter"/>
</dbReference>
<evidence type="ECO:0000256" key="2">
    <source>
        <dbReference type="ARBA" id="ARBA00004393"/>
    </source>
</evidence>
<dbReference type="FunFam" id="3.40.50.1820:FF:000121">
    <property type="entry name" value="Carboxypeptidase D"/>
    <property type="match status" value="1"/>
</dbReference>
<evidence type="ECO:0000313" key="20">
    <source>
        <dbReference type="EMBL" id="CAF1600190.1"/>
    </source>
</evidence>
<evidence type="ECO:0000256" key="8">
    <source>
        <dbReference type="ARBA" id="ARBA00022801"/>
    </source>
</evidence>
<dbReference type="GO" id="GO:0006508">
    <property type="term" value="P:proteolysis"/>
    <property type="evidence" value="ECO:0007669"/>
    <property type="project" value="UniProtKB-KW"/>
</dbReference>
<keyword evidence="11 18" id="KW-0472">Membrane</keyword>
<dbReference type="Proteomes" id="UP000676336">
    <property type="component" value="Unassembled WGS sequence"/>
</dbReference>
<accession>A0A816AV33</accession>
<dbReference type="EMBL" id="CAJNOV010017121">
    <property type="protein sequence ID" value="CAF1600190.1"/>
    <property type="molecule type" value="Genomic_DNA"/>
</dbReference>
<feature type="chain" id="PRO_5036412637" description="Pheromone-processing carboxypeptidase KEX1" evidence="19">
    <location>
        <begin position="18"/>
        <end position="549"/>
    </location>
</feature>
<comment type="caution">
    <text evidence="20">The sequence shown here is derived from an EMBL/GenBank/DDBJ whole genome shotgun (WGS) entry which is preliminary data.</text>
</comment>
<keyword evidence="12" id="KW-0325">Glycoprotein</keyword>
<dbReference type="InterPro" id="IPR029058">
    <property type="entry name" value="AB_hydrolase_fold"/>
</dbReference>
<keyword evidence="4" id="KW-0645">Protease</keyword>
<evidence type="ECO:0000256" key="1">
    <source>
        <dbReference type="ARBA" id="ARBA00001003"/>
    </source>
</evidence>
<dbReference type="EMBL" id="CAJOBI010008728">
    <property type="protein sequence ID" value="CAF4120672.1"/>
    <property type="molecule type" value="Genomic_DNA"/>
</dbReference>
<dbReference type="Pfam" id="PF00450">
    <property type="entry name" value="Peptidase_S10"/>
    <property type="match status" value="1"/>
</dbReference>
<keyword evidence="9 18" id="KW-1133">Transmembrane helix</keyword>
<evidence type="ECO:0000256" key="4">
    <source>
        <dbReference type="ARBA" id="ARBA00022670"/>
    </source>
</evidence>
<evidence type="ECO:0000256" key="12">
    <source>
        <dbReference type="ARBA" id="ARBA00023180"/>
    </source>
</evidence>
<dbReference type="EC" id="3.4.16.6" evidence="14"/>
<evidence type="ECO:0000256" key="15">
    <source>
        <dbReference type="ARBA" id="ARBA00040403"/>
    </source>
</evidence>
<feature type="signal peptide" evidence="19">
    <location>
        <begin position="1"/>
        <end position="17"/>
    </location>
</feature>
<comment type="similarity">
    <text evidence="3">Belongs to the peptidase S10 family.</text>
</comment>
<keyword evidence="8" id="KW-0378">Hydrolase</keyword>
<dbReference type="GO" id="GO:0006915">
    <property type="term" value="P:apoptotic process"/>
    <property type="evidence" value="ECO:0007669"/>
    <property type="project" value="UniProtKB-KW"/>
</dbReference>
<dbReference type="Gene3D" id="3.40.50.1820">
    <property type="entry name" value="alpha/beta hydrolase"/>
    <property type="match status" value="1"/>
</dbReference>
<keyword evidence="10" id="KW-0333">Golgi apparatus</keyword>
<evidence type="ECO:0000256" key="11">
    <source>
        <dbReference type="ARBA" id="ARBA00023136"/>
    </source>
</evidence>
<evidence type="ECO:0000256" key="19">
    <source>
        <dbReference type="SAM" id="SignalP"/>
    </source>
</evidence>
<evidence type="ECO:0000256" key="17">
    <source>
        <dbReference type="ARBA" id="ARBA00042717"/>
    </source>
</evidence>
<evidence type="ECO:0000256" key="5">
    <source>
        <dbReference type="ARBA" id="ARBA00022692"/>
    </source>
</evidence>
<evidence type="ECO:0000256" key="14">
    <source>
        <dbReference type="ARBA" id="ARBA00038895"/>
    </source>
</evidence>
<evidence type="ECO:0000313" key="22">
    <source>
        <dbReference type="Proteomes" id="UP000663855"/>
    </source>
</evidence>
<keyword evidence="5 18" id="KW-0812">Transmembrane</keyword>
<comment type="catalytic activity">
    <reaction evidence="1">
        <text>Preferential release of a C-terminal arginine or lysine residue.</text>
        <dbReference type="EC" id="3.4.16.6"/>
    </reaction>
</comment>
<reference evidence="20" key="1">
    <citation type="submission" date="2021-02" db="EMBL/GenBank/DDBJ databases">
        <authorList>
            <person name="Nowell W R."/>
        </authorList>
    </citation>
    <scope>NUCLEOTIDE SEQUENCE</scope>
</reference>
<dbReference type="PANTHER" id="PTHR11802">
    <property type="entry name" value="SERINE PROTEASE FAMILY S10 SERINE CARBOXYPEPTIDASE"/>
    <property type="match status" value="1"/>
</dbReference>
<keyword evidence="7 19" id="KW-0732">Signal</keyword>
<name>A0A816AV33_9BILA</name>
<evidence type="ECO:0000256" key="6">
    <source>
        <dbReference type="ARBA" id="ARBA00022703"/>
    </source>
</evidence>
<dbReference type="InterPro" id="IPR001563">
    <property type="entry name" value="Peptidase_S10"/>
</dbReference>
<dbReference type="GO" id="GO:0004185">
    <property type="term" value="F:serine-type carboxypeptidase activity"/>
    <property type="evidence" value="ECO:0007669"/>
    <property type="project" value="UniProtKB-EC"/>
</dbReference>
<evidence type="ECO:0000256" key="13">
    <source>
        <dbReference type="ARBA" id="ARBA00037042"/>
    </source>
</evidence>
<sequence length="549" mass="62440">MIANVFIFVVIVSQVGSDLQASDFYVTGLPFLPKEASSIRMHAGHLPVNSEHHGALFFWHFASKYAGDKPRTVIWLNGGPGCSSLIGAWAEIGPFRFQDKTTIVENNGSWHMFTNLLFIDQPAGTGFSYIDTDSFIHELDEMTNHFLNFLDRYINIFPELLQNDIYLAGESFAGQYIPYIARAILTKRSELKLLGLLIGNGWIDPSSTYESYLPFAVANNLVENNSVLYHKIAAQTEICLRRLSNETHVFDGACELILSEIAKNGAMNNHYPNKTTDRCVNIYDVRLDDTWPACGMNWPVDIEYATLYLHREDVMSRIYVDGKKSGWTECADSVFYTFRAYHSIPSIKLLPDLLRQIPIVLYSGERDFICNHWGTERMMDAMTWNNRTGFDLGNKTSAPLESWIVDDEPAGLIRTARNLTYILFYNASHMVPYDYARRSSAMLHQFIKLNLLSDSDKTTEKNKVEKMNTKKRRAGLIALALIIATIILIGLTSFFVCKRQQIRMHLPVNTTRVLWSSRCHDVDLQPLVVCSLLVESKETIYEPDCSTLV</sequence>
<dbReference type="AlphaFoldDB" id="A0A816AV33"/>